<reference evidence="2 3" key="1">
    <citation type="submission" date="2021-08" db="EMBL/GenBank/DDBJ databases">
        <title>Nocardioides bacterium WL0053 sp. nov., isolated from the sediment.</title>
        <authorList>
            <person name="Wang L."/>
            <person name="Zhang D."/>
            <person name="Zhang A."/>
        </authorList>
    </citation>
    <scope>NUCLEOTIDE SEQUENCE [LARGE SCALE GENOMIC DNA]</scope>
    <source>
        <strain evidence="2 3">WL0053</strain>
    </source>
</reference>
<dbReference type="InterPro" id="IPR007419">
    <property type="entry name" value="BFD-like_2Fe2S-bd_dom"/>
</dbReference>
<dbReference type="RefSeq" id="WP_221026620.1">
    <property type="nucleotide sequence ID" value="NZ_JAIEZQ010000003.1"/>
</dbReference>
<accession>A0ABS7RQ24</accession>
<dbReference type="Pfam" id="PF04324">
    <property type="entry name" value="Fer2_BFD"/>
    <property type="match status" value="1"/>
</dbReference>
<protein>
    <submittedName>
        <fullName evidence="2">(2Fe-2S)-binding protein</fullName>
    </submittedName>
</protein>
<dbReference type="EMBL" id="JAIEZQ010000003">
    <property type="protein sequence ID" value="MBY9076841.1"/>
    <property type="molecule type" value="Genomic_DNA"/>
</dbReference>
<evidence type="ECO:0000313" key="3">
    <source>
        <dbReference type="Proteomes" id="UP000754710"/>
    </source>
</evidence>
<name>A0ABS7RQ24_9ACTN</name>
<dbReference type="InterPro" id="IPR041854">
    <property type="entry name" value="BFD-like_2Fe2S-bd_dom_sf"/>
</dbReference>
<dbReference type="Gene3D" id="1.10.10.1100">
    <property type="entry name" value="BFD-like [2Fe-2S]-binding domain"/>
    <property type="match status" value="1"/>
</dbReference>
<comment type="caution">
    <text evidence="2">The sequence shown here is derived from an EMBL/GenBank/DDBJ whole genome shotgun (WGS) entry which is preliminary data.</text>
</comment>
<keyword evidence="3" id="KW-1185">Reference proteome</keyword>
<dbReference type="Proteomes" id="UP000754710">
    <property type="component" value="Unassembled WGS sequence"/>
</dbReference>
<gene>
    <name evidence="2" type="ORF">K1X13_18580</name>
</gene>
<feature type="domain" description="BFD-like [2Fe-2S]-binding" evidence="1">
    <location>
        <begin position="2"/>
        <end position="49"/>
    </location>
</feature>
<evidence type="ECO:0000259" key="1">
    <source>
        <dbReference type="Pfam" id="PF04324"/>
    </source>
</evidence>
<proteinExistence type="predicted"/>
<sequence length="67" mass="6816">MIVCHCGVVNDRAVVDAIESGAQTLGGVCRATGAGQSCGACVFSLRRLLCEHEPTVASLPEVEVAAS</sequence>
<organism evidence="2 3">
    <name type="scientific">Nocardioides jiangsuensis</name>
    <dbReference type="NCBI Taxonomy" id="2866161"/>
    <lineage>
        <taxon>Bacteria</taxon>
        <taxon>Bacillati</taxon>
        <taxon>Actinomycetota</taxon>
        <taxon>Actinomycetes</taxon>
        <taxon>Propionibacteriales</taxon>
        <taxon>Nocardioidaceae</taxon>
        <taxon>Nocardioides</taxon>
    </lineage>
</organism>
<evidence type="ECO:0000313" key="2">
    <source>
        <dbReference type="EMBL" id="MBY9076841.1"/>
    </source>
</evidence>